<feature type="domain" description="EF-hand" evidence="5">
    <location>
        <begin position="390"/>
        <end position="425"/>
    </location>
</feature>
<dbReference type="GO" id="GO:0005509">
    <property type="term" value="F:calcium ion binding"/>
    <property type="evidence" value="ECO:0007669"/>
    <property type="project" value="InterPro"/>
</dbReference>
<dbReference type="PROSITE" id="PS50031">
    <property type="entry name" value="EH"/>
    <property type="match status" value="2"/>
</dbReference>
<feature type="region of interest" description="Disordered" evidence="3">
    <location>
        <begin position="92"/>
        <end position="206"/>
    </location>
</feature>
<dbReference type="GO" id="GO:0005737">
    <property type="term" value="C:cytoplasm"/>
    <property type="evidence" value="ECO:0007669"/>
    <property type="project" value="TreeGrafter"/>
</dbReference>
<feature type="compositionally biased region" description="Basic and acidic residues" evidence="3">
    <location>
        <begin position="556"/>
        <end position="567"/>
    </location>
</feature>
<accession>A0A9W3ALC6</accession>
<proteinExistence type="predicted"/>
<name>A0A9W3ALC6_BIOGL</name>
<dbReference type="SMART" id="SM00027">
    <property type="entry name" value="EH"/>
    <property type="match status" value="2"/>
</dbReference>
<dbReference type="GO" id="GO:0005886">
    <property type="term" value="C:plasma membrane"/>
    <property type="evidence" value="ECO:0007669"/>
    <property type="project" value="TreeGrafter"/>
</dbReference>
<dbReference type="Proteomes" id="UP001165740">
    <property type="component" value="Chromosome 6"/>
</dbReference>
<dbReference type="InterPro" id="IPR018247">
    <property type="entry name" value="EF_Hand_1_Ca_BS"/>
</dbReference>
<dbReference type="PANTHER" id="PTHR11216">
    <property type="entry name" value="EH DOMAIN"/>
    <property type="match status" value="1"/>
</dbReference>
<dbReference type="SUPFAM" id="SSF47473">
    <property type="entry name" value="EF-hand"/>
    <property type="match status" value="2"/>
</dbReference>
<keyword evidence="1" id="KW-0106">Calcium</keyword>
<keyword evidence="6" id="KW-1185">Reference proteome</keyword>
<dbReference type="GO" id="GO:0016197">
    <property type="term" value="P:endosomal transport"/>
    <property type="evidence" value="ECO:0007669"/>
    <property type="project" value="TreeGrafter"/>
</dbReference>
<protein>
    <submittedName>
        <fullName evidence="7">RalBP1-associated Eps domain-containing protein 1-like isoform X2</fullName>
    </submittedName>
</protein>
<feature type="compositionally biased region" description="Basic and acidic residues" evidence="3">
    <location>
        <begin position="528"/>
        <end position="546"/>
    </location>
</feature>
<evidence type="ECO:0000256" key="3">
    <source>
        <dbReference type="SAM" id="MobiDB-lite"/>
    </source>
</evidence>
<feature type="domain" description="EH" evidence="4">
    <location>
        <begin position="357"/>
        <end position="446"/>
    </location>
</feature>
<evidence type="ECO:0000313" key="7">
    <source>
        <dbReference type="RefSeq" id="XP_055888062.1"/>
    </source>
</evidence>
<evidence type="ECO:0000313" key="6">
    <source>
        <dbReference type="Proteomes" id="UP001165740"/>
    </source>
</evidence>
<dbReference type="AlphaFoldDB" id="A0A9W3ALC6"/>
<dbReference type="InterPro" id="IPR002048">
    <property type="entry name" value="EF_hand_dom"/>
</dbReference>
<gene>
    <name evidence="7" type="primary">LOC106062819</name>
</gene>
<dbReference type="GeneID" id="106062819"/>
<dbReference type="CDD" id="cd00052">
    <property type="entry name" value="EH"/>
    <property type="match status" value="2"/>
</dbReference>
<feature type="compositionally biased region" description="Basic and acidic residues" evidence="3">
    <location>
        <begin position="750"/>
        <end position="772"/>
    </location>
</feature>
<dbReference type="PROSITE" id="PS50222">
    <property type="entry name" value="EF_HAND_2"/>
    <property type="match status" value="1"/>
</dbReference>
<dbReference type="PROSITE" id="PS00018">
    <property type="entry name" value="EF_HAND_1"/>
    <property type="match status" value="1"/>
</dbReference>
<evidence type="ECO:0000259" key="5">
    <source>
        <dbReference type="PROSITE" id="PS50222"/>
    </source>
</evidence>
<feature type="compositionally biased region" description="Pro residues" evidence="3">
    <location>
        <begin position="636"/>
        <end position="645"/>
    </location>
</feature>
<feature type="domain" description="EH" evidence="4">
    <location>
        <begin position="10"/>
        <end position="96"/>
    </location>
</feature>
<feature type="compositionally biased region" description="Polar residues" evidence="3">
    <location>
        <begin position="164"/>
        <end position="177"/>
    </location>
</feature>
<reference evidence="7" key="1">
    <citation type="submission" date="2025-08" db="UniProtKB">
        <authorList>
            <consortium name="RefSeq"/>
        </authorList>
    </citation>
    <scope>IDENTIFICATION</scope>
</reference>
<evidence type="ECO:0000259" key="4">
    <source>
        <dbReference type="PROSITE" id="PS50031"/>
    </source>
</evidence>
<evidence type="ECO:0000256" key="2">
    <source>
        <dbReference type="SAM" id="Coils"/>
    </source>
</evidence>
<feature type="region of interest" description="Disordered" evidence="3">
    <location>
        <begin position="748"/>
        <end position="773"/>
    </location>
</feature>
<evidence type="ECO:0000256" key="1">
    <source>
        <dbReference type="ARBA" id="ARBA00022837"/>
    </source>
</evidence>
<dbReference type="InterPro" id="IPR000261">
    <property type="entry name" value="EH_dom"/>
</dbReference>
<keyword evidence="2" id="KW-0175">Coiled coil</keyword>
<feature type="region of interest" description="Disordered" evidence="3">
    <location>
        <begin position="453"/>
        <end position="474"/>
    </location>
</feature>
<dbReference type="GO" id="GO:0006897">
    <property type="term" value="P:endocytosis"/>
    <property type="evidence" value="ECO:0007669"/>
    <property type="project" value="TreeGrafter"/>
</dbReference>
<dbReference type="PANTHER" id="PTHR11216:SF174">
    <property type="entry name" value="GH06923P"/>
    <property type="match status" value="1"/>
</dbReference>
<dbReference type="Pfam" id="PF12763">
    <property type="entry name" value="EH"/>
    <property type="match status" value="2"/>
</dbReference>
<organism evidence="6 7">
    <name type="scientific">Biomphalaria glabrata</name>
    <name type="common">Bloodfluke planorb</name>
    <name type="synonym">Freshwater snail</name>
    <dbReference type="NCBI Taxonomy" id="6526"/>
    <lineage>
        <taxon>Eukaryota</taxon>
        <taxon>Metazoa</taxon>
        <taxon>Spiralia</taxon>
        <taxon>Lophotrochozoa</taxon>
        <taxon>Mollusca</taxon>
        <taxon>Gastropoda</taxon>
        <taxon>Heterobranchia</taxon>
        <taxon>Euthyneura</taxon>
        <taxon>Panpulmonata</taxon>
        <taxon>Hygrophila</taxon>
        <taxon>Lymnaeoidea</taxon>
        <taxon>Planorbidae</taxon>
        <taxon>Biomphalaria</taxon>
    </lineage>
</organism>
<sequence length="836" mass="90639">MEKMNLQSREQQYYAELFQACDVEGSGKISGPKASELFMASGLNPEILKQITELCGAKRLGHFGRSQFYIALKLVALAQSGQPVKLDALNSGKELPLPKFSSKGNDQMASDRKKSSGEPDSAGLECKLNSQLSGQLPPPPGSKKSHSRSLSGQYRGVVHDPPSVVTSQSGQFPTQTSLRDDSPHNSKSPPFSPTQSPPTSPANQKSLIKQHTAPALVFANSQPNLASAAVASHPSSMTSSLESAEATRHLVNPNSMSVEGGHVNPVALSEVTVPPRVAATVNSGPVGGSSHHHHPQSGGAGVENGNWTMFDDEESHMLIGSGVKQHYNNLEPPNFDSSSISSEADSVDDIWSINDEQREYYVNQFKTMQPDLNAFITGPVAKHFFEKSKLPVIELSKIWQLSDLNCDGALSLEEFCIAMHLVVLRRNDIELPDHLPVSLMPYSTLTSDEPFAADLPPGSTLKRATPPSPHSNVAQWTAFGQESPDSNGVPSPAHLVNFEFSKPSADPDLKIVQPVPVHMLPEALQNEGYDRDSSVPHESCGTDHGDSSPPLYKQRAYTEIHHQDPGHLDSPNSKYSTPIQGRPRPVPPKKNSVNTVPAVLLGQLQPPPGTCPEGTAVPGSIGYPDRPSEVPVAPGHGPPTPPPRPPHGRSMSMDVKLAPQLVAPAVPQLVAPAVPPRISPKEVSHVQSFSQKPSDPGVIGSMEHRAATKNLQNVIQTHRRSVSLGIKLGYPSVPPELPPVAHVVENNETSFDKEKAEERETTPDSSVKERLQSKPTLTLRQGSRDKRDIHMAVRTHKERNSMLTRLNSELNQELQEVMEQRIALEIQLEHLRPFSS</sequence>
<feature type="compositionally biased region" description="Polar residues" evidence="3">
    <location>
        <begin position="570"/>
        <end position="579"/>
    </location>
</feature>
<dbReference type="RefSeq" id="XP_055888062.1">
    <property type="nucleotide sequence ID" value="XM_056032087.1"/>
</dbReference>
<feature type="coiled-coil region" evidence="2">
    <location>
        <begin position="793"/>
        <end position="827"/>
    </location>
</feature>
<feature type="compositionally biased region" description="Pro residues" evidence="3">
    <location>
        <begin position="190"/>
        <end position="200"/>
    </location>
</feature>
<feature type="region of interest" description="Disordered" evidence="3">
    <location>
        <begin position="527"/>
        <end position="652"/>
    </location>
</feature>
<dbReference type="InterPro" id="IPR011992">
    <property type="entry name" value="EF-hand-dom_pair"/>
</dbReference>
<dbReference type="Gene3D" id="1.10.238.10">
    <property type="entry name" value="EF-hand"/>
    <property type="match status" value="2"/>
</dbReference>